<sequence>MKKNSPINSGYFFASRNFPVSATAQNHQKTGCSAKKVHCGAKEKGSPVGEPFKYWCWLQDLNPPNTQYLRGFQTMC</sequence>
<protein>
    <submittedName>
        <fullName evidence="1">Uncharacterized protein</fullName>
    </submittedName>
</protein>
<dbReference type="RefSeq" id="WP_175354954.1">
    <property type="nucleotide sequence ID" value="NZ_JABFMT010000049.1"/>
</dbReference>
<reference evidence="1 2" key="1">
    <citation type="journal article" date="2020" name="Front. Plant Sci.">
        <title>Isolation of Rhizosphere Bacteria That Improve Quality and Water Stress Tolerance in Greenhouse Ornamentals.</title>
        <authorList>
            <person name="Nordstedt N.P."/>
            <person name="Jones M.L."/>
        </authorList>
    </citation>
    <scope>NUCLEOTIDE SEQUENCE [LARGE SCALE GENOMIC DNA]</scope>
    <source>
        <strain evidence="1 2">C6C2</strain>
    </source>
</reference>
<name>A0ABX2M8N7_9BURK</name>
<dbReference type="EMBL" id="JABFMT010000049">
    <property type="protein sequence ID" value="NUU04576.1"/>
    <property type="molecule type" value="Genomic_DNA"/>
</dbReference>
<comment type="caution">
    <text evidence="1">The sequence shown here is derived from an EMBL/GenBank/DDBJ whole genome shotgun (WGS) entry which is preliminary data.</text>
</comment>
<proteinExistence type="predicted"/>
<dbReference type="Proteomes" id="UP000536746">
    <property type="component" value="Unassembled WGS sequence"/>
</dbReference>
<accession>A0ABX2M8N7</accession>
<gene>
    <name evidence="1" type="ORF">HNO84_23455</name>
</gene>
<evidence type="ECO:0000313" key="2">
    <source>
        <dbReference type="Proteomes" id="UP000536746"/>
    </source>
</evidence>
<organism evidence="1 2">
    <name type="scientific">Herbaspirillum robiniae</name>
    <dbReference type="NCBI Taxonomy" id="2014887"/>
    <lineage>
        <taxon>Bacteria</taxon>
        <taxon>Pseudomonadati</taxon>
        <taxon>Pseudomonadota</taxon>
        <taxon>Betaproteobacteria</taxon>
        <taxon>Burkholderiales</taxon>
        <taxon>Oxalobacteraceae</taxon>
        <taxon>Herbaspirillum</taxon>
    </lineage>
</organism>
<evidence type="ECO:0000313" key="1">
    <source>
        <dbReference type="EMBL" id="NUU04576.1"/>
    </source>
</evidence>
<keyword evidence="2" id="KW-1185">Reference proteome</keyword>